<keyword evidence="4" id="KW-1185">Reference proteome</keyword>
<proteinExistence type="predicted"/>
<accession>A0A8D2PDI3</accession>
<feature type="region of interest" description="Disordered" evidence="1">
    <location>
        <begin position="196"/>
        <end position="231"/>
    </location>
</feature>
<evidence type="ECO:0000256" key="1">
    <source>
        <dbReference type="SAM" id="MobiDB-lite"/>
    </source>
</evidence>
<organism evidence="3 4">
    <name type="scientific">Zosterops lateralis melanops</name>
    <dbReference type="NCBI Taxonomy" id="1220523"/>
    <lineage>
        <taxon>Eukaryota</taxon>
        <taxon>Metazoa</taxon>
        <taxon>Chordata</taxon>
        <taxon>Craniata</taxon>
        <taxon>Vertebrata</taxon>
        <taxon>Euteleostomi</taxon>
        <taxon>Archelosauria</taxon>
        <taxon>Archosauria</taxon>
        <taxon>Dinosauria</taxon>
        <taxon>Saurischia</taxon>
        <taxon>Theropoda</taxon>
        <taxon>Coelurosauria</taxon>
        <taxon>Aves</taxon>
        <taxon>Neognathae</taxon>
        <taxon>Neoaves</taxon>
        <taxon>Telluraves</taxon>
        <taxon>Australaves</taxon>
        <taxon>Passeriformes</taxon>
        <taxon>Sylvioidea</taxon>
        <taxon>Zosteropidae</taxon>
        <taxon>Zosterops</taxon>
    </lineage>
</organism>
<dbReference type="SUPFAM" id="SSF55961">
    <property type="entry name" value="Bet v1-like"/>
    <property type="match status" value="1"/>
</dbReference>
<dbReference type="GO" id="GO:0005737">
    <property type="term" value="C:cytoplasm"/>
    <property type="evidence" value="ECO:0007669"/>
    <property type="project" value="UniProtKB-ARBA"/>
</dbReference>
<protein>
    <recommendedName>
        <fullName evidence="2">START domain-containing protein</fullName>
    </recommendedName>
</protein>
<evidence type="ECO:0000313" key="3">
    <source>
        <dbReference type="Ensembl" id="ENSZLMP00000010605.1"/>
    </source>
</evidence>
<dbReference type="InterPro" id="IPR002913">
    <property type="entry name" value="START_lipid-bd_dom"/>
</dbReference>
<dbReference type="InterPro" id="IPR023393">
    <property type="entry name" value="START-like_dom_sf"/>
</dbReference>
<dbReference type="AlphaFoldDB" id="A0A8D2PDI3"/>
<feature type="domain" description="START" evidence="2">
    <location>
        <begin position="125"/>
        <end position="189"/>
    </location>
</feature>
<dbReference type="PROSITE" id="PS50848">
    <property type="entry name" value="START"/>
    <property type="match status" value="1"/>
</dbReference>
<dbReference type="Proteomes" id="UP000694401">
    <property type="component" value="Unassembled WGS sequence"/>
</dbReference>
<evidence type="ECO:0000259" key="2">
    <source>
        <dbReference type="PROSITE" id="PS50848"/>
    </source>
</evidence>
<dbReference type="Ensembl" id="ENSZLMT00000010900.1">
    <property type="protein sequence ID" value="ENSZLMP00000010605.1"/>
    <property type="gene ID" value="ENSZLMG00000007395.1"/>
</dbReference>
<dbReference type="Gene3D" id="3.30.530.20">
    <property type="match status" value="1"/>
</dbReference>
<dbReference type="PANTHER" id="PTHR19308">
    <property type="entry name" value="PHOSPHATIDYLCHOLINE TRANSFER PROTEIN"/>
    <property type="match status" value="1"/>
</dbReference>
<dbReference type="GO" id="GO:0008289">
    <property type="term" value="F:lipid binding"/>
    <property type="evidence" value="ECO:0007669"/>
    <property type="project" value="InterPro"/>
</dbReference>
<reference evidence="3" key="1">
    <citation type="submission" date="2025-08" db="UniProtKB">
        <authorList>
            <consortium name="Ensembl"/>
        </authorList>
    </citation>
    <scope>IDENTIFICATION</scope>
</reference>
<sequence length="276" mass="32364">MFPIPCHPIPVSLESWVFPIPVFPGILECSQSRFSWHSRMFQSHFFPESWAVPGIPNPIFPQYSYLDMEYQKKHSLESRAVPNPIFPWNPSHSHPCFPWNSGMSQSLFSLEFWNVLSRFPRSPQLDTEYRKKWDSLVLKLDVVERDPATGSEVIHWATQFPYPMYSRDYVYVRRYTVDSDRNLMVLVSRWVFPNTPGIPKTPQNPQNISLEFPRKPPWSSQKKKNKPGISLKILPNSSKISLEFLQKPHRIPQKSPKEFPKMPPRHGIPKKPPWNS</sequence>
<dbReference type="InterPro" id="IPR051213">
    <property type="entry name" value="START_lipid_transfer"/>
</dbReference>
<dbReference type="PANTHER" id="PTHR19308:SF8">
    <property type="entry name" value="STAR-RELATED LIPID TRANSFER PROTEIN 7, MITOCHONDRIAL"/>
    <property type="match status" value="1"/>
</dbReference>
<name>A0A8D2PDI3_ZOSLA</name>
<reference evidence="3" key="2">
    <citation type="submission" date="2025-09" db="UniProtKB">
        <authorList>
            <consortium name="Ensembl"/>
        </authorList>
    </citation>
    <scope>IDENTIFICATION</scope>
</reference>
<evidence type="ECO:0000313" key="4">
    <source>
        <dbReference type="Proteomes" id="UP000694401"/>
    </source>
</evidence>
<feature type="region of interest" description="Disordered" evidence="1">
    <location>
        <begin position="245"/>
        <end position="276"/>
    </location>
</feature>
<dbReference type="Pfam" id="PF01852">
    <property type="entry name" value="START"/>
    <property type="match status" value="1"/>
</dbReference>